<dbReference type="PANTHER" id="PTHR22683:SF42">
    <property type="entry name" value="DNA TRANSLOCASE SFTA"/>
    <property type="match status" value="1"/>
</dbReference>
<feature type="compositionally biased region" description="Polar residues" evidence="8">
    <location>
        <begin position="115"/>
        <end position="127"/>
    </location>
</feature>
<keyword evidence="4 6" id="KW-0067">ATP-binding</keyword>
<evidence type="ECO:0000256" key="2">
    <source>
        <dbReference type="ARBA" id="ARBA00022741"/>
    </source>
</evidence>
<accession>A0A8J7KAS8</accession>
<keyword evidence="7" id="KW-0175">Coiled coil</keyword>
<dbReference type="Proteomes" id="UP000622653">
    <property type="component" value="Unassembled WGS sequence"/>
</dbReference>
<dbReference type="SUPFAM" id="SSF46785">
    <property type="entry name" value="Winged helix' DNA-binding domain"/>
    <property type="match status" value="1"/>
</dbReference>
<dbReference type="Pfam" id="PF09397">
    <property type="entry name" value="FtsK_gamma"/>
    <property type="match status" value="1"/>
</dbReference>
<feature type="region of interest" description="Disordered" evidence="8">
    <location>
        <begin position="1"/>
        <end position="91"/>
    </location>
</feature>
<evidence type="ECO:0000256" key="7">
    <source>
        <dbReference type="SAM" id="Coils"/>
    </source>
</evidence>
<feature type="region of interest" description="Disordered" evidence="8">
    <location>
        <begin position="115"/>
        <end position="155"/>
    </location>
</feature>
<feature type="coiled-coil region" evidence="7">
    <location>
        <begin position="247"/>
        <end position="274"/>
    </location>
</feature>
<reference evidence="10" key="1">
    <citation type="submission" date="2020-11" db="EMBL/GenBank/DDBJ databases">
        <title>Multidrug resistant novel bacterium Savagea serpentis sp. nov., isolated from the scats of a vine snake (Ahaetulla nasuta).</title>
        <authorList>
            <person name="Venkata Ramana V."/>
            <person name="Vikas Patil S."/>
            <person name="Yogita Lugani V."/>
        </authorList>
    </citation>
    <scope>NUCLEOTIDE SEQUENCE</scope>
    <source>
        <strain evidence="10">SN6</strain>
    </source>
</reference>
<gene>
    <name evidence="10" type="ORF">IRY55_00425</name>
</gene>
<evidence type="ECO:0000256" key="4">
    <source>
        <dbReference type="ARBA" id="ARBA00022840"/>
    </source>
</evidence>
<keyword evidence="3" id="KW-0159">Chromosome partition</keyword>
<dbReference type="Gene3D" id="3.40.50.300">
    <property type="entry name" value="P-loop containing nucleotide triphosphate hydrolases"/>
    <property type="match status" value="1"/>
</dbReference>
<evidence type="ECO:0000256" key="1">
    <source>
        <dbReference type="ARBA" id="ARBA00006474"/>
    </source>
</evidence>
<proteinExistence type="inferred from homology"/>
<dbReference type="GO" id="GO:0003677">
    <property type="term" value="F:DNA binding"/>
    <property type="evidence" value="ECO:0007669"/>
    <property type="project" value="UniProtKB-KW"/>
</dbReference>
<evidence type="ECO:0000256" key="5">
    <source>
        <dbReference type="ARBA" id="ARBA00023125"/>
    </source>
</evidence>
<keyword evidence="2 6" id="KW-0547">Nucleotide-binding</keyword>
<dbReference type="InterPro" id="IPR018541">
    <property type="entry name" value="Ftsk_gamma"/>
</dbReference>
<keyword evidence="11" id="KW-1185">Reference proteome</keyword>
<dbReference type="Gene3D" id="3.30.980.40">
    <property type="match status" value="1"/>
</dbReference>
<dbReference type="SMART" id="SM00843">
    <property type="entry name" value="Ftsk_gamma"/>
    <property type="match status" value="1"/>
</dbReference>
<dbReference type="EMBL" id="JADKPV010000001">
    <property type="protein sequence ID" value="MBF4499807.1"/>
    <property type="molecule type" value="Genomic_DNA"/>
</dbReference>
<dbReference type="AlphaFoldDB" id="A0A8J7KAS8"/>
<evidence type="ECO:0000256" key="6">
    <source>
        <dbReference type="PROSITE-ProRule" id="PRU00289"/>
    </source>
</evidence>
<dbReference type="InterPro" id="IPR050206">
    <property type="entry name" value="FtsK/SpoIIIE/SftA"/>
</dbReference>
<evidence type="ECO:0000259" key="9">
    <source>
        <dbReference type="PROSITE" id="PS50901"/>
    </source>
</evidence>
<dbReference type="InterPro" id="IPR003593">
    <property type="entry name" value="AAA+_ATPase"/>
</dbReference>
<dbReference type="InterPro" id="IPR002543">
    <property type="entry name" value="FtsK_dom"/>
</dbReference>
<keyword evidence="5" id="KW-0238">DNA-binding</keyword>
<comment type="similarity">
    <text evidence="1">Belongs to the FtsK/SpoIIIE/SftA family.</text>
</comment>
<dbReference type="CDD" id="cd01127">
    <property type="entry name" value="TrwB_TraG_TraD_VirD4"/>
    <property type="match status" value="1"/>
</dbReference>
<dbReference type="PROSITE" id="PS50901">
    <property type="entry name" value="FTSK"/>
    <property type="match status" value="1"/>
</dbReference>
<evidence type="ECO:0000313" key="11">
    <source>
        <dbReference type="Proteomes" id="UP000622653"/>
    </source>
</evidence>
<dbReference type="InterPro" id="IPR036388">
    <property type="entry name" value="WH-like_DNA-bd_sf"/>
</dbReference>
<name>A0A8J7KAS8_9BACL</name>
<dbReference type="SUPFAM" id="SSF52540">
    <property type="entry name" value="P-loop containing nucleoside triphosphate hydrolases"/>
    <property type="match status" value="1"/>
</dbReference>
<evidence type="ECO:0000256" key="8">
    <source>
        <dbReference type="SAM" id="MobiDB-lite"/>
    </source>
</evidence>
<dbReference type="InterPro" id="IPR041027">
    <property type="entry name" value="FtsK_alpha"/>
</dbReference>
<dbReference type="Pfam" id="PF01580">
    <property type="entry name" value="FtsK_SpoIIIE"/>
    <property type="match status" value="1"/>
</dbReference>
<evidence type="ECO:0000256" key="3">
    <source>
        <dbReference type="ARBA" id="ARBA00022829"/>
    </source>
</evidence>
<dbReference type="InterPro" id="IPR027417">
    <property type="entry name" value="P-loop_NTPase"/>
</dbReference>
<dbReference type="SMART" id="SM00382">
    <property type="entry name" value="AAA"/>
    <property type="match status" value="1"/>
</dbReference>
<protein>
    <submittedName>
        <fullName evidence="10">DNA translocase FtsK</fullName>
    </submittedName>
</protein>
<feature type="region of interest" description="Disordered" evidence="8">
    <location>
        <begin position="173"/>
        <end position="203"/>
    </location>
</feature>
<dbReference type="Gene3D" id="1.10.10.10">
    <property type="entry name" value="Winged helix-like DNA-binding domain superfamily/Winged helix DNA-binding domain"/>
    <property type="match status" value="1"/>
</dbReference>
<feature type="binding site" evidence="6">
    <location>
        <begin position="440"/>
        <end position="447"/>
    </location>
    <ligand>
        <name>ATP</name>
        <dbReference type="ChEBI" id="CHEBI:30616"/>
    </ligand>
</feature>
<dbReference type="InterPro" id="IPR036390">
    <property type="entry name" value="WH_DNA-bd_sf"/>
</dbReference>
<comment type="caution">
    <text evidence="10">The sequence shown here is derived from an EMBL/GenBank/DDBJ whole genome shotgun (WGS) entry which is preliminary data.</text>
</comment>
<evidence type="ECO:0000313" key="10">
    <source>
        <dbReference type="EMBL" id="MBF4499807.1"/>
    </source>
</evidence>
<feature type="compositionally biased region" description="Low complexity" evidence="8">
    <location>
        <begin position="81"/>
        <end position="91"/>
    </location>
</feature>
<feature type="compositionally biased region" description="Acidic residues" evidence="8">
    <location>
        <begin position="1"/>
        <end position="11"/>
    </location>
</feature>
<dbReference type="GO" id="GO:0007059">
    <property type="term" value="P:chromosome segregation"/>
    <property type="evidence" value="ECO:0007669"/>
    <property type="project" value="UniProtKB-KW"/>
</dbReference>
<organism evidence="10 11">
    <name type="scientific">Savagea serpentis</name>
    <dbReference type="NCBI Taxonomy" id="2785297"/>
    <lineage>
        <taxon>Bacteria</taxon>
        <taxon>Bacillati</taxon>
        <taxon>Bacillota</taxon>
        <taxon>Bacilli</taxon>
        <taxon>Bacillales</taxon>
        <taxon>Caryophanaceae</taxon>
        <taxon>Savagea</taxon>
    </lineage>
</organism>
<feature type="domain" description="FtsK" evidence="9">
    <location>
        <begin position="423"/>
        <end position="614"/>
    </location>
</feature>
<dbReference type="Pfam" id="PF17854">
    <property type="entry name" value="FtsK_alpha"/>
    <property type="match status" value="1"/>
</dbReference>
<dbReference type="PANTHER" id="PTHR22683">
    <property type="entry name" value="SPORULATION PROTEIN RELATED"/>
    <property type="match status" value="1"/>
</dbReference>
<sequence length="750" mass="83600">MTDELQDELQEDASHIQPALETGQEESLEQPLRDDRNSCLAAQETDAVVEEQRAATVHAPPVREIAAESPSTITEMETLEDQTSSDSLSEESISFIQDEVNNLEGEHQEEVLPTSLENIDTQNTEQQKTSEEEALTSSLEDGEEPHQSVNEGEPTIEEDAAILTSDEACNETVEGEGMDWSSETQVEPCEEISKDDSDESAQLVGTEEQVMSTESSERIKAHESNQPSTIPFNVVMLKSDKEKLNKREMLQHQATQLEKLVERAQEDDQEEMEEMATEIVISEEPLTDYQFPSLDYLTEPSEKKRDDVWLDEQAEILEETLAHFNIQAKVEQAVQGPSVTRFELTMERGTKVSKIRNLTDDLKLALAARDIRIEAPIPGTSFIGIEIPNRESHAVELREILESEPFQNSESPLEAALGLDITGEPITIDLSEMPHGLIAGATGSGKSVCINCILTSLLYKASPDELKLLLIDPKMVELAPYNGIAHLLSPVITDVKAATLALKWAVNEMEERYQLFAQVGARNIERYNEMAKEDGQAPYMPYLLIVIDELADLMMMAPQDVELSISRIAQKARAAGIHLLIATQRPSVDVITGTIKANVPTRIAFSVSSQIDSRTILDQAGAERLLGRGDMLYAEGSAPVRLQGAFVSDAEIERIIDHVKRERDPQYAFGVDDLMKIEIADERDPLFEEVCAYLIDQETASTSALQRQFNIGYNRAARIMEQLEELQFISEQNGTKPRAVFLTEEQLSRL</sequence>
<dbReference type="GO" id="GO:0005524">
    <property type="term" value="F:ATP binding"/>
    <property type="evidence" value="ECO:0007669"/>
    <property type="project" value="UniProtKB-UniRule"/>
</dbReference>